<sequence>MEDINICYKGTFYNITKEPYESTEEAYKRLWFIIKNYNNYPNYKELVSMSIINNNKNKGMDYII</sequence>
<accession>A0A6C0J2E9</accession>
<organism evidence="1">
    <name type="scientific">viral metagenome</name>
    <dbReference type="NCBI Taxonomy" id="1070528"/>
    <lineage>
        <taxon>unclassified sequences</taxon>
        <taxon>metagenomes</taxon>
        <taxon>organismal metagenomes</taxon>
    </lineage>
</organism>
<dbReference type="EMBL" id="MN740297">
    <property type="protein sequence ID" value="QHT98845.1"/>
    <property type="molecule type" value="Genomic_DNA"/>
</dbReference>
<name>A0A6C0J2E9_9ZZZZ</name>
<protein>
    <submittedName>
        <fullName evidence="1">Uncharacterized protein</fullName>
    </submittedName>
</protein>
<evidence type="ECO:0000313" key="1">
    <source>
        <dbReference type="EMBL" id="QHT98845.1"/>
    </source>
</evidence>
<proteinExistence type="predicted"/>
<reference evidence="1" key="1">
    <citation type="journal article" date="2020" name="Nature">
        <title>Giant virus diversity and host interactions through global metagenomics.</title>
        <authorList>
            <person name="Schulz F."/>
            <person name="Roux S."/>
            <person name="Paez-Espino D."/>
            <person name="Jungbluth S."/>
            <person name="Walsh D.A."/>
            <person name="Denef V.J."/>
            <person name="McMahon K.D."/>
            <person name="Konstantinidis K.T."/>
            <person name="Eloe-Fadrosh E.A."/>
            <person name="Kyrpides N.C."/>
            <person name="Woyke T."/>
        </authorList>
    </citation>
    <scope>NUCLEOTIDE SEQUENCE</scope>
    <source>
        <strain evidence="1">GVMAG-M-3300025695-21</strain>
    </source>
</reference>
<dbReference type="AlphaFoldDB" id="A0A6C0J2E9"/>